<dbReference type="AlphaFoldDB" id="A0A917D3Z5"/>
<dbReference type="InterPro" id="IPR036388">
    <property type="entry name" value="WH-like_DNA-bd_sf"/>
</dbReference>
<dbReference type="Pfam" id="PF08279">
    <property type="entry name" value="HTH_11"/>
    <property type="match status" value="1"/>
</dbReference>
<evidence type="ECO:0000259" key="3">
    <source>
        <dbReference type="PROSITE" id="PS51000"/>
    </source>
</evidence>
<dbReference type="PANTHER" id="PTHR34580">
    <property type="match status" value="1"/>
</dbReference>
<dbReference type="GO" id="GO:0003700">
    <property type="term" value="F:DNA-binding transcription factor activity"/>
    <property type="evidence" value="ECO:0007669"/>
    <property type="project" value="InterPro"/>
</dbReference>
<accession>A0A917D3Z5</accession>
<feature type="domain" description="HTH deoR-type" evidence="3">
    <location>
        <begin position="2"/>
        <end position="60"/>
    </location>
</feature>
<dbReference type="Pfam" id="PF25583">
    <property type="entry name" value="WCX"/>
    <property type="match status" value="1"/>
</dbReference>
<evidence type="ECO:0000256" key="1">
    <source>
        <dbReference type="ARBA" id="ARBA00023015"/>
    </source>
</evidence>
<dbReference type="InterPro" id="IPR026881">
    <property type="entry name" value="WYL_dom"/>
</dbReference>
<sequence length="319" mass="36563">MKIDRLLSIVILLLNRRQLQAKELADMFEVSVRTIYRDIDTINAAGIPIVTTQGSGGGIGLMEGYRLDRNILTDRELADIFTALQSVSSYGGKEHNLLMEKISSVIPPSQSAAFRSKTTQFVVDFSPWGLDRLLEERLALLKEALEENRVVAFDYVNADGEASRRSAEPYTLVLKGQAWYLYGRCELRQEFRLFKLLRMKELVKETREFTRQELKVQEMPWSTDWHRNTRTVQTVLHFAPEGKHLAEDHFDTTQLAPDGNGGYTVVINYPEDGWLYGFLLRFGTTVEVLEPEHIRRKLGELAADIAAKYRTNLDEYPQT</sequence>
<reference evidence="4" key="1">
    <citation type="journal article" date="2014" name="Int. J. Syst. Evol. Microbiol.">
        <title>Complete genome sequence of Corynebacterium casei LMG S-19264T (=DSM 44701T), isolated from a smear-ripened cheese.</title>
        <authorList>
            <consortium name="US DOE Joint Genome Institute (JGI-PGF)"/>
            <person name="Walter F."/>
            <person name="Albersmeier A."/>
            <person name="Kalinowski J."/>
            <person name="Ruckert C."/>
        </authorList>
    </citation>
    <scope>NUCLEOTIDE SEQUENCE</scope>
    <source>
        <strain evidence="4">CGMCC 1.16134</strain>
    </source>
</reference>
<dbReference type="InterPro" id="IPR057727">
    <property type="entry name" value="WCX_dom"/>
</dbReference>
<dbReference type="InterPro" id="IPR001034">
    <property type="entry name" value="DeoR_HTH"/>
</dbReference>
<keyword evidence="1" id="KW-0805">Transcription regulation</keyword>
<evidence type="ECO:0000313" key="4">
    <source>
        <dbReference type="EMBL" id="GGG10144.1"/>
    </source>
</evidence>
<proteinExistence type="predicted"/>
<dbReference type="Proteomes" id="UP000637643">
    <property type="component" value="Unassembled WGS sequence"/>
</dbReference>
<name>A0A917D3Z5_9BACL</name>
<dbReference type="InterPro" id="IPR036390">
    <property type="entry name" value="WH_DNA-bd_sf"/>
</dbReference>
<dbReference type="PIRSF" id="PIRSF016838">
    <property type="entry name" value="PafC"/>
    <property type="match status" value="1"/>
</dbReference>
<dbReference type="InterPro" id="IPR013196">
    <property type="entry name" value="HTH_11"/>
</dbReference>
<dbReference type="Pfam" id="PF13280">
    <property type="entry name" value="WYL"/>
    <property type="match status" value="1"/>
</dbReference>
<dbReference type="PANTHER" id="PTHR34580:SF8">
    <property type="entry name" value="WYL DOMAIN-CONTAINING PROTEIN"/>
    <property type="match status" value="1"/>
</dbReference>
<dbReference type="SUPFAM" id="SSF46785">
    <property type="entry name" value="Winged helix' DNA-binding domain"/>
    <property type="match status" value="1"/>
</dbReference>
<dbReference type="InterPro" id="IPR028349">
    <property type="entry name" value="PafC-like"/>
</dbReference>
<dbReference type="EMBL" id="BMKR01000049">
    <property type="protein sequence ID" value="GGG10144.1"/>
    <property type="molecule type" value="Genomic_DNA"/>
</dbReference>
<dbReference type="PROSITE" id="PS51000">
    <property type="entry name" value="HTH_DEOR_2"/>
    <property type="match status" value="1"/>
</dbReference>
<dbReference type="Gene3D" id="1.10.10.10">
    <property type="entry name" value="Winged helix-like DNA-binding domain superfamily/Winged helix DNA-binding domain"/>
    <property type="match status" value="1"/>
</dbReference>
<keyword evidence="2" id="KW-0804">Transcription</keyword>
<reference evidence="4" key="2">
    <citation type="submission" date="2020-09" db="EMBL/GenBank/DDBJ databases">
        <authorList>
            <person name="Sun Q."/>
            <person name="Zhou Y."/>
        </authorList>
    </citation>
    <scope>NUCLEOTIDE SEQUENCE</scope>
    <source>
        <strain evidence="4">CGMCC 1.16134</strain>
    </source>
</reference>
<dbReference type="RefSeq" id="WP_189031851.1">
    <property type="nucleotide sequence ID" value="NZ_BMKR01000049.1"/>
</dbReference>
<comment type="caution">
    <text evidence="4">The sequence shown here is derived from an EMBL/GenBank/DDBJ whole genome shotgun (WGS) entry which is preliminary data.</text>
</comment>
<evidence type="ECO:0000313" key="5">
    <source>
        <dbReference type="Proteomes" id="UP000637643"/>
    </source>
</evidence>
<dbReference type="PROSITE" id="PS52050">
    <property type="entry name" value="WYL"/>
    <property type="match status" value="1"/>
</dbReference>
<dbReference type="InterPro" id="IPR051534">
    <property type="entry name" value="CBASS_pafABC_assoc_protein"/>
</dbReference>
<gene>
    <name evidence="4" type="primary">yobV</name>
    <name evidence="4" type="ORF">GCM10010912_63190</name>
</gene>
<organism evidence="4 5">
    <name type="scientific">Paenibacillus albidus</name>
    <dbReference type="NCBI Taxonomy" id="2041023"/>
    <lineage>
        <taxon>Bacteria</taxon>
        <taxon>Bacillati</taxon>
        <taxon>Bacillota</taxon>
        <taxon>Bacilli</taxon>
        <taxon>Bacillales</taxon>
        <taxon>Paenibacillaceae</taxon>
        <taxon>Paenibacillus</taxon>
    </lineage>
</organism>
<evidence type="ECO:0000256" key="2">
    <source>
        <dbReference type="ARBA" id="ARBA00023163"/>
    </source>
</evidence>
<protein>
    <submittedName>
        <fullName evidence="4">HTH-type transcriptional regulator YobV</fullName>
    </submittedName>
</protein>
<keyword evidence="5" id="KW-1185">Reference proteome</keyword>